<evidence type="ECO:0000313" key="2">
    <source>
        <dbReference type="Proteomes" id="UP000221580"/>
    </source>
</evidence>
<dbReference type="AlphaFoldDB" id="A0A7Z1GS26"/>
<gene>
    <name evidence="1" type="ORF">DM05_3471</name>
</gene>
<evidence type="ECO:0000313" key="1">
    <source>
        <dbReference type="EMBL" id="PFG69706.1"/>
    </source>
</evidence>
<accession>A0A7Z1GS26</accession>
<dbReference type="EMBL" id="PDJN01000002">
    <property type="protein sequence ID" value="PFG69706.1"/>
    <property type="molecule type" value="Genomic_DNA"/>
</dbReference>
<reference evidence="1 2" key="1">
    <citation type="submission" date="2017-09" db="EMBL/GenBank/DDBJ databases">
        <authorList>
            <person name="DeBolt S."/>
            <person name="Huntemann M."/>
            <person name="Clum A."/>
            <person name="Pillay M."/>
            <person name="Palaniappan K."/>
            <person name="Varghese N."/>
            <person name="Mikhailova N."/>
            <person name="Stamatis D."/>
            <person name="Reddy T."/>
            <person name="Daum C."/>
            <person name="Shapiro N."/>
            <person name="Ivanova N."/>
            <person name="Kyrpides N."/>
            <person name="Woyke T."/>
        </authorList>
    </citation>
    <scope>NUCLEOTIDE SEQUENCE [LARGE SCALE GENOMIC DNA]</scope>
    <source>
        <strain evidence="1 2">A2-S9</strain>
    </source>
</reference>
<sequence>MSERFYPPTEEELLKQRILTPQPSRAPYSPSVDFYEPSPRSQMRLHIEQREDGTLKGYGFTPAIILIGK</sequence>
<dbReference type="Proteomes" id="UP000221580">
    <property type="component" value="Unassembled WGS sequence"/>
</dbReference>
<organism evidence="1 2">
    <name type="scientific">Pseudomonas poae</name>
    <dbReference type="NCBI Taxonomy" id="200451"/>
    <lineage>
        <taxon>Bacteria</taxon>
        <taxon>Pseudomonadati</taxon>
        <taxon>Pseudomonadota</taxon>
        <taxon>Gammaproteobacteria</taxon>
        <taxon>Pseudomonadales</taxon>
        <taxon>Pseudomonadaceae</taxon>
        <taxon>Pseudomonas</taxon>
    </lineage>
</organism>
<name>A0A7Z1GS26_9PSED</name>
<reference evidence="1 2" key="2">
    <citation type="submission" date="2017-10" db="EMBL/GenBank/DDBJ databases">
        <title>Bacterial endophytes that colonize and modify switchgrass growth.</title>
        <authorList>
            <person name="Debolt S."/>
        </authorList>
    </citation>
    <scope>NUCLEOTIDE SEQUENCE [LARGE SCALE GENOMIC DNA]</scope>
    <source>
        <strain evidence="1 2">A2-S9</strain>
    </source>
</reference>
<comment type="caution">
    <text evidence="1">The sequence shown here is derived from an EMBL/GenBank/DDBJ whole genome shotgun (WGS) entry which is preliminary data.</text>
</comment>
<proteinExistence type="predicted"/>
<protein>
    <submittedName>
        <fullName evidence="1">Uncharacterized protein</fullName>
    </submittedName>
</protein>